<dbReference type="GeneID" id="105431417"/>
<keyword evidence="3" id="KW-1185">Reference proteome</keyword>
<evidence type="ECO:0000313" key="4">
    <source>
        <dbReference type="RefSeq" id="XP_011643885.1"/>
    </source>
</evidence>
<dbReference type="RefSeq" id="XP_011643885.1">
    <property type="nucleotide sequence ID" value="XM_011645583.2"/>
</dbReference>
<feature type="domain" description="Coiled-coil" evidence="2">
    <location>
        <begin position="77"/>
        <end position="241"/>
    </location>
</feature>
<dbReference type="Proteomes" id="UP000504615">
    <property type="component" value="Unplaced"/>
</dbReference>
<accession>A0A6I9WKY7</accession>
<dbReference type="Pfam" id="PF13904">
    <property type="entry name" value="CCDC34"/>
    <property type="match status" value="1"/>
</dbReference>
<feature type="compositionally biased region" description="Basic and acidic residues" evidence="1">
    <location>
        <begin position="60"/>
        <end position="74"/>
    </location>
</feature>
<dbReference type="PANTHER" id="PTHR23247">
    <property type="entry name" value="NY-REN-41 ANTIGEN L15 -RELATED"/>
    <property type="match status" value="1"/>
</dbReference>
<evidence type="ECO:0000259" key="2">
    <source>
        <dbReference type="Pfam" id="PF13904"/>
    </source>
</evidence>
<evidence type="ECO:0000313" key="3">
    <source>
        <dbReference type="Proteomes" id="UP000504615"/>
    </source>
</evidence>
<gene>
    <name evidence="4" type="primary">LOC105431417</name>
</gene>
<protein>
    <submittedName>
        <fullName evidence="4">Vicilin-like seed storage protein At2g18540</fullName>
    </submittedName>
</protein>
<feature type="region of interest" description="Disordered" evidence="1">
    <location>
        <begin position="53"/>
        <end position="74"/>
    </location>
</feature>
<dbReference type="InterPro" id="IPR045323">
    <property type="entry name" value="CCDC34"/>
</dbReference>
<evidence type="ECO:0000256" key="1">
    <source>
        <dbReference type="SAM" id="MobiDB-lite"/>
    </source>
</evidence>
<sequence>MPLEQSISQSTISSTRMERRCKIGTLMNIDQNKATKQEKHVALDDRQVARISTTSVDSNVSDHHQPGKSDLGKRIDHSEWIRRKQEIAQRAKEKEERAAKRRQAEEEKAAREKEEKMRLEKENFLKWVKRKRQQELDRRAVLENELELQRRVKELENKLADANIQYLRQWFHRKQAEQKARRKEQETRQKKMDEEREKRLEQSAKAYEKWRENSKNKPKPATQGLLPHQKAKPAYINPIPWQSIVEIDSDEAQENTPCEKKENINQLKMSDRKTIAAHQ</sequence>
<feature type="compositionally biased region" description="Basic and acidic residues" evidence="1">
    <location>
        <begin position="178"/>
        <end position="215"/>
    </location>
</feature>
<organism evidence="3 4">
    <name type="scientific">Pogonomyrmex barbatus</name>
    <name type="common">red harvester ant</name>
    <dbReference type="NCBI Taxonomy" id="144034"/>
    <lineage>
        <taxon>Eukaryota</taxon>
        <taxon>Metazoa</taxon>
        <taxon>Ecdysozoa</taxon>
        <taxon>Arthropoda</taxon>
        <taxon>Hexapoda</taxon>
        <taxon>Insecta</taxon>
        <taxon>Pterygota</taxon>
        <taxon>Neoptera</taxon>
        <taxon>Endopterygota</taxon>
        <taxon>Hymenoptera</taxon>
        <taxon>Apocrita</taxon>
        <taxon>Aculeata</taxon>
        <taxon>Formicoidea</taxon>
        <taxon>Formicidae</taxon>
        <taxon>Myrmicinae</taxon>
        <taxon>Pogonomyrmex</taxon>
    </lineage>
</organism>
<proteinExistence type="predicted"/>
<feature type="region of interest" description="Disordered" evidence="1">
    <location>
        <begin position="178"/>
        <end position="234"/>
    </location>
</feature>
<dbReference type="OrthoDB" id="6591885at2759"/>
<dbReference type="PANTHER" id="PTHR23247:SF2">
    <property type="entry name" value="COILED-COIL DOMAIN-CONTAINING PROTEIN 34"/>
    <property type="match status" value="1"/>
</dbReference>
<feature type="compositionally biased region" description="Basic and acidic residues" evidence="1">
    <location>
        <begin position="257"/>
        <end position="279"/>
    </location>
</feature>
<dbReference type="KEGG" id="pbar:105431417"/>
<name>A0A6I9WKY7_9HYME</name>
<dbReference type="InterPro" id="IPR025259">
    <property type="entry name" value="CCDC34/181"/>
</dbReference>
<reference evidence="4" key="1">
    <citation type="submission" date="2025-08" db="UniProtKB">
        <authorList>
            <consortium name="RefSeq"/>
        </authorList>
    </citation>
    <scope>IDENTIFICATION</scope>
</reference>
<dbReference type="AlphaFoldDB" id="A0A6I9WKY7"/>
<feature type="region of interest" description="Disordered" evidence="1">
    <location>
        <begin position="91"/>
        <end position="117"/>
    </location>
</feature>
<feature type="region of interest" description="Disordered" evidence="1">
    <location>
        <begin position="247"/>
        <end position="279"/>
    </location>
</feature>